<name>A0ABX7X2Z9_9GAMM</name>
<reference evidence="2 3" key="1">
    <citation type="submission" date="2021-04" db="EMBL/GenBank/DDBJ databases">
        <title>Genomics, taxonomy and metabolism of representatives of sulfur bacteria of the genus Thiothrix: Thiothrix fructosivorans QT, Thiothrix unzii A1T and three new species, Thiothrix subterranea sp. nov., Thiothrix litoralis sp. nov. and 'Candidatus Thiothrix anitrata' sp. nov.</title>
        <authorList>
            <person name="Ravin N.V."/>
            <person name="Smolyakov D."/>
            <person name="Rudenko T.S."/>
            <person name="Mardanov A.V."/>
            <person name="Beletsky A.V."/>
            <person name="Markov N.D."/>
            <person name="Fomenkov A.I."/>
            <person name="Roberts R.J."/>
            <person name="Karnachuk O.V."/>
            <person name="Novikov A."/>
            <person name="Grabovich M.Y."/>
        </authorList>
    </citation>
    <scope>NUCLEOTIDE SEQUENCE [LARGE SCALE GENOMIC DNA]</scope>
    <source>
        <strain evidence="2 3">A52</strain>
    </source>
</reference>
<gene>
    <name evidence="2" type="ORF">J8380_01325</name>
</gene>
<accession>A0ABX7X2Z9</accession>
<dbReference type="RefSeq" id="WP_210227467.1">
    <property type="nucleotide sequence ID" value="NZ_CP072800.1"/>
</dbReference>
<dbReference type="Proteomes" id="UP000672027">
    <property type="component" value="Chromosome"/>
</dbReference>
<evidence type="ECO:0000256" key="1">
    <source>
        <dbReference type="SAM" id="MobiDB-lite"/>
    </source>
</evidence>
<evidence type="ECO:0000313" key="2">
    <source>
        <dbReference type="EMBL" id="QTR50255.1"/>
    </source>
</evidence>
<feature type="region of interest" description="Disordered" evidence="1">
    <location>
        <begin position="299"/>
        <end position="320"/>
    </location>
</feature>
<organism evidence="2 3">
    <name type="scientific">Candidatus Thiothrix anitrata</name>
    <dbReference type="NCBI Taxonomy" id="2823902"/>
    <lineage>
        <taxon>Bacteria</taxon>
        <taxon>Pseudomonadati</taxon>
        <taxon>Pseudomonadota</taxon>
        <taxon>Gammaproteobacteria</taxon>
        <taxon>Thiotrichales</taxon>
        <taxon>Thiotrichaceae</taxon>
        <taxon>Thiothrix</taxon>
    </lineage>
</organism>
<keyword evidence="3" id="KW-1185">Reference proteome</keyword>
<sequence length="562" mass="61170">MPVTLAQPPLLQTLEKLACATDSQAAASQLERLFNIAAPGQQWPDEWLGKQPGQASLHAGTLDIALHTLQQTANRFPDLRTTAEQVALQWDYCDVLEEQAFYDLWLKSSGLNKTLAGDAPLKWTGFREWGFLTPDPPEHFVPLLLDEIRIAPSAYHLFLHQIYRKQCFPHPETGLLAREEATPDASQRREQVTSMPIPAALVTPYPFTWQPLCPAKKIQRVAAIPTKPTAMKKPPAALKQIETPRTTTSKAAAPRTATSSTTSTTRPRATTAIPTVTIPPIAYLPIEAPPVAPTITATLPSPTPKAAESKKTTVSPTERAPTADLTLPTVVPVSATGDMPMDIPVYEETQPDDRIQSHSTTGIIDRKKSKSTLRIAGSFADSISLKDGSNTLSTSVTWSPKPHWFVSGNASLKDGEPGYAWSAGYADYKPGGWSAQINNWGPLKPGDGLGIDKAIVNVGHRIKSTTLKRHKLAASTNLSIPVKGKPSLSGTLQWNPTPHVYARTTASVPLEGGNPNWNYVVGYSNPKKLGKWKVEYSNYGKNAFPGDNFKDGTVTVSRGWQF</sequence>
<proteinExistence type="predicted"/>
<dbReference type="EMBL" id="CP072800">
    <property type="protein sequence ID" value="QTR50255.1"/>
    <property type="molecule type" value="Genomic_DNA"/>
</dbReference>
<feature type="region of interest" description="Disordered" evidence="1">
    <location>
        <begin position="242"/>
        <end position="268"/>
    </location>
</feature>
<protein>
    <submittedName>
        <fullName evidence="2">Uncharacterized protein</fullName>
    </submittedName>
</protein>
<evidence type="ECO:0000313" key="3">
    <source>
        <dbReference type="Proteomes" id="UP000672027"/>
    </source>
</evidence>